<dbReference type="InterPro" id="IPR006059">
    <property type="entry name" value="SBP"/>
</dbReference>
<dbReference type="PANTHER" id="PTHR30222">
    <property type="entry name" value="SPERMIDINE/PUTRESCINE-BINDING PERIPLASMIC PROTEIN"/>
    <property type="match status" value="1"/>
</dbReference>
<dbReference type="PANTHER" id="PTHR30222:SF2">
    <property type="entry name" value="ABC TRANSPORTER SUBSTRATE-BINDING PROTEIN"/>
    <property type="match status" value="1"/>
</dbReference>
<accession>A0A6N7ESE8</accession>
<dbReference type="SUPFAM" id="SSF53850">
    <property type="entry name" value="Periplasmic binding protein-like II"/>
    <property type="match status" value="1"/>
</dbReference>
<reference evidence="3 4" key="1">
    <citation type="submission" date="2019-10" db="EMBL/GenBank/DDBJ databases">
        <title>Cardiobacteriales fam. a chemoheterotrophic member of the order Cardiobacteriales, and proposal of Cardiobacteriales fam. nov.</title>
        <authorList>
            <person name="Wang C."/>
        </authorList>
    </citation>
    <scope>NUCLEOTIDE SEQUENCE [LARGE SCALE GENOMIC DNA]</scope>
    <source>
        <strain evidence="3 4">ML27</strain>
    </source>
</reference>
<keyword evidence="1 2" id="KW-0732">Signal</keyword>
<dbReference type="Proteomes" id="UP000471298">
    <property type="component" value="Unassembled WGS sequence"/>
</dbReference>
<sequence>MNNDNTNNRKITNGLVPLAIAAALTASITAASAEESLTIVSWGGAYSNSQVKAYNEPYTEKTGTKLIMEDKSSEALAGIRSQVGAGNVTWNLVDMLPADAQRACDEGLIMEINHDEWLAPAPDGTMPSKDFVEGTLGDCFIPQIIYSTLFAYNTEVLSEGPQSIADIWDTEKFPGKRALQKIPQKNLEWALIADGVAMGDVYTVLETEEGQDRAFAKLDEIKDSVIWWSEGAQPPQMLADKEVSIATAYNGRIFNAQVNENQPFKIMWAGQALEADGWVVPVGNEEKLDMIKDFLYFATDTQRLADQAKYISYGPARNSSAPLVSTHAETGVDMKPHMPTNPENLQGALVFNNDFWTNYGDILEERFNAWLAQ</sequence>
<protein>
    <submittedName>
        <fullName evidence="3">Extracellular solute-binding protein</fullName>
    </submittedName>
</protein>
<evidence type="ECO:0000256" key="1">
    <source>
        <dbReference type="ARBA" id="ARBA00022729"/>
    </source>
</evidence>
<dbReference type="RefSeq" id="WP_152808640.1">
    <property type="nucleotide sequence ID" value="NZ_WHNW01000001.1"/>
</dbReference>
<organism evidence="3 4">
    <name type="scientific">Ostreibacterium oceani</name>
    <dbReference type="NCBI Taxonomy" id="2654998"/>
    <lineage>
        <taxon>Bacteria</taxon>
        <taxon>Pseudomonadati</taxon>
        <taxon>Pseudomonadota</taxon>
        <taxon>Gammaproteobacteria</taxon>
        <taxon>Cardiobacteriales</taxon>
        <taxon>Ostreibacteriaceae</taxon>
        <taxon>Ostreibacterium</taxon>
    </lineage>
</organism>
<feature type="chain" id="PRO_5026917028" evidence="2">
    <location>
        <begin position="34"/>
        <end position="373"/>
    </location>
</feature>
<dbReference type="Pfam" id="PF13416">
    <property type="entry name" value="SBP_bac_8"/>
    <property type="match status" value="1"/>
</dbReference>
<evidence type="ECO:0000313" key="3">
    <source>
        <dbReference type="EMBL" id="MPV85422.1"/>
    </source>
</evidence>
<dbReference type="AlphaFoldDB" id="A0A6N7ESE8"/>
<gene>
    <name evidence="3" type="ORF">GCU85_01565</name>
</gene>
<comment type="caution">
    <text evidence="3">The sequence shown here is derived from an EMBL/GenBank/DDBJ whole genome shotgun (WGS) entry which is preliminary data.</text>
</comment>
<dbReference type="Gene3D" id="3.40.190.10">
    <property type="entry name" value="Periplasmic binding protein-like II"/>
    <property type="match status" value="2"/>
</dbReference>
<feature type="signal peptide" evidence="2">
    <location>
        <begin position="1"/>
        <end position="33"/>
    </location>
</feature>
<dbReference type="InParanoid" id="A0A6N7ESE8"/>
<evidence type="ECO:0000313" key="4">
    <source>
        <dbReference type="Proteomes" id="UP000471298"/>
    </source>
</evidence>
<proteinExistence type="predicted"/>
<name>A0A6N7ESE8_9GAMM</name>
<keyword evidence="4" id="KW-1185">Reference proteome</keyword>
<dbReference type="EMBL" id="WHNW01000001">
    <property type="protein sequence ID" value="MPV85422.1"/>
    <property type="molecule type" value="Genomic_DNA"/>
</dbReference>
<evidence type="ECO:0000256" key="2">
    <source>
        <dbReference type="SAM" id="SignalP"/>
    </source>
</evidence>